<dbReference type="InterPro" id="IPR001296">
    <property type="entry name" value="Glyco_trans_1"/>
</dbReference>
<sequence length="361" mass="41640">MQEIFPENGIDFTVHYMAHIEPNRKWIIPEDSYKYKYKIHKGLHPAFGRFYAHFNPSIITLLLKKDYDFVIIGGMGSPSHWLSSLLTPKSKFQIMSIESNLHSTNRKDGIGAWFKRLLLKRANAFQVTGKPQIEYINYFDPKSKNKKFIKLPNLIDEKIFRDQVKKVSANRHSLRNDLKLDEKTQAWILPAQLIELKGIMPFLKLLRGIQNIKVFILGDGILKKTIQEEIDTYNLPVVLEGYLQQDRMIDFYAIADLFVLPSLKDSSPLTPIEACAASLPILVSSRIGNVEDVLTENLNGWKYDPIDEEIKGKEIISEIARLTLSDLKTKGKKSLEIYNLKFDTKKRIQEYAVSLKNLLKN</sequence>
<keyword evidence="2" id="KW-0808">Transferase</keyword>
<dbReference type="PANTHER" id="PTHR12526:SF630">
    <property type="entry name" value="GLYCOSYLTRANSFERASE"/>
    <property type="match status" value="1"/>
</dbReference>
<dbReference type="Gene3D" id="3.40.50.2000">
    <property type="entry name" value="Glycogen Phosphorylase B"/>
    <property type="match status" value="2"/>
</dbReference>
<dbReference type="Proteomes" id="UP001596043">
    <property type="component" value="Unassembled WGS sequence"/>
</dbReference>
<reference evidence="3" key="1">
    <citation type="journal article" date="2019" name="Int. J. Syst. Evol. Microbiol.">
        <title>The Global Catalogue of Microorganisms (GCM) 10K type strain sequencing project: providing services to taxonomists for standard genome sequencing and annotation.</title>
        <authorList>
            <consortium name="The Broad Institute Genomics Platform"/>
            <consortium name="The Broad Institute Genome Sequencing Center for Infectious Disease"/>
            <person name="Wu L."/>
            <person name="Ma J."/>
        </authorList>
    </citation>
    <scope>NUCLEOTIDE SEQUENCE [LARGE SCALE GENOMIC DNA]</scope>
    <source>
        <strain evidence="3">YJ-61-S</strain>
    </source>
</reference>
<dbReference type="PANTHER" id="PTHR12526">
    <property type="entry name" value="GLYCOSYLTRANSFERASE"/>
    <property type="match status" value="1"/>
</dbReference>
<dbReference type="EC" id="2.4.-.-" evidence="2"/>
<dbReference type="GO" id="GO:0016757">
    <property type="term" value="F:glycosyltransferase activity"/>
    <property type="evidence" value="ECO:0007669"/>
    <property type="project" value="UniProtKB-KW"/>
</dbReference>
<evidence type="ECO:0000313" key="2">
    <source>
        <dbReference type="EMBL" id="MFC4633312.1"/>
    </source>
</evidence>
<gene>
    <name evidence="2" type="ORF">ACFO3O_05305</name>
</gene>
<organism evidence="2 3">
    <name type="scientific">Dokdonia ponticola</name>
    <dbReference type="NCBI Taxonomy" id="2041041"/>
    <lineage>
        <taxon>Bacteria</taxon>
        <taxon>Pseudomonadati</taxon>
        <taxon>Bacteroidota</taxon>
        <taxon>Flavobacteriia</taxon>
        <taxon>Flavobacteriales</taxon>
        <taxon>Flavobacteriaceae</taxon>
        <taxon>Dokdonia</taxon>
    </lineage>
</organism>
<dbReference type="RefSeq" id="WP_379977512.1">
    <property type="nucleotide sequence ID" value="NZ_JBHSFV010000002.1"/>
</dbReference>
<dbReference type="Pfam" id="PF00534">
    <property type="entry name" value="Glycos_transf_1"/>
    <property type="match status" value="1"/>
</dbReference>
<comment type="caution">
    <text evidence="2">The sequence shown here is derived from an EMBL/GenBank/DDBJ whole genome shotgun (WGS) entry which is preliminary data.</text>
</comment>
<keyword evidence="2" id="KW-0328">Glycosyltransferase</keyword>
<dbReference type="EMBL" id="JBHSFV010000002">
    <property type="protein sequence ID" value="MFC4633312.1"/>
    <property type="molecule type" value="Genomic_DNA"/>
</dbReference>
<accession>A0ABV9HTZ4</accession>
<feature type="domain" description="Glycosyl transferase family 1" evidence="1">
    <location>
        <begin position="173"/>
        <end position="307"/>
    </location>
</feature>
<name>A0ABV9HTZ4_9FLAO</name>
<evidence type="ECO:0000259" key="1">
    <source>
        <dbReference type="Pfam" id="PF00534"/>
    </source>
</evidence>
<dbReference type="SUPFAM" id="SSF53756">
    <property type="entry name" value="UDP-Glycosyltransferase/glycogen phosphorylase"/>
    <property type="match status" value="1"/>
</dbReference>
<protein>
    <submittedName>
        <fullName evidence="2">Glycosyltransferase family 4 protein</fullName>
        <ecNumber evidence="2">2.4.-.-</ecNumber>
    </submittedName>
</protein>
<evidence type="ECO:0000313" key="3">
    <source>
        <dbReference type="Proteomes" id="UP001596043"/>
    </source>
</evidence>
<proteinExistence type="predicted"/>
<dbReference type="CDD" id="cd03801">
    <property type="entry name" value="GT4_PimA-like"/>
    <property type="match status" value="1"/>
</dbReference>
<keyword evidence="3" id="KW-1185">Reference proteome</keyword>